<comment type="caution">
    <text evidence="2">The sequence shown here is derived from an EMBL/GenBank/DDBJ whole genome shotgun (WGS) entry which is preliminary data.</text>
</comment>
<proteinExistence type="predicted"/>
<evidence type="ECO:0000256" key="1">
    <source>
        <dbReference type="SAM" id="MobiDB-lite"/>
    </source>
</evidence>
<protein>
    <submittedName>
        <fullName evidence="2">Uncharacterized protein</fullName>
    </submittedName>
</protein>
<keyword evidence="3" id="KW-1185">Reference proteome</keyword>
<organism evidence="2 3">
    <name type="scientific">Planotetraspora mira</name>
    <dbReference type="NCBI Taxonomy" id="58121"/>
    <lineage>
        <taxon>Bacteria</taxon>
        <taxon>Bacillati</taxon>
        <taxon>Actinomycetota</taxon>
        <taxon>Actinomycetes</taxon>
        <taxon>Streptosporangiales</taxon>
        <taxon>Streptosporangiaceae</taxon>
        <taxon>Planotetraspora</taxon>
    </lineage>
</organism>
<dbReference type="AlphaFoldDB" id="A0A8J3U0E6"/>
<evidence type="ECO:0000313" key="3">
    <source>
        <dbReference type="Proteomes" id="UP000650628"/>
    </source>
</evidence>
<sequence>MTPKEASPSRTSVPPIDDRKAGPMVRTYTARIVESGGEGIRLEPTGDSTVPDQPNEINLLGLAVALALGSAGYEHHPEPRNTEIQTIEGLLAGTATMPWRARPAEATPVSGEEAGAPETAAFVVCERSDAGVSKCKVEHRPVTTR</sequence>
<dbReference type="EMBL" id="BOOO01000019">
    <property type="protein sequence ID" value="GII30510.1"/>
    <property type="molecule type" value="Genomic_DNA"/>
</dbReference>
<gene>
    <name evidence="2" type="ORF">Pmi06nite_39520</name>
</gene>
<feature type="region of interest" description="Disordered" evidence="1">
    <location>
        <begin position="1"/>
        <end position="24"/>
    </location>
</feature>
<evidence type="ECO:0000313" key="2">
    <source>
        <dbReference type="EMBL" id="GII30510.1"/>
    </source>
</evidence>
<reference evidence="2 3" key="1">
    <citation type="submission" date="2021-01" db="EMBL/GenBank/DDBJ databases">
        <title>Whole genome shotgun sequence of Planotetraspora mira NBRC 15435.</title>
        <authorList>
            <person name="Komaki H."/>
            <person name="Tamura T."/>
        </authorList>
    </citation>
    <scope>NUCLEOTIDE SEQUENCE [LARGE SCALE GENOMIC DNA]</scope>
    <source>
        <strain evidence="2 3">NBRC 15435</strain>
    </source>
</reference>
<accession>A0A8J3U0E6</accession>
<name>A0A8J3U0E6_9ACTN</name>
<dbReference type="Proteomes" id="UP000650628">
    <property type="component" value="Unassembled WGS sequence"/>
</dbReference>